<organism evidence="1 2">
    <name type="scientific">Adineta steineri</name>
    <dbReference type="NCBI Taxonomy" id="433720"/>
    <lineage>
        <taxon>Eukaryota</taxon>
        <taxon>Metazoa</taxon>
        <taxon>Spiralia</taxon>
        <taxon>Gnathifera</taxon>
        <taxon>Rotifera</taxon>
        <taxon>Eurotatoria</taxon>
        <taxon>Bdelloidea</taxon>
        <taxon>Adinetida</taxon>
        <taxon>Adinetidae</taxon>
        <taxon>Adineta</taxon>
    </lineage>
</organism>
<name>A0A813NIS9_9BILA</name>
<dbReference type="AlphaFoldDB" id="A0A813NIS9"/>
<evidence type="ECO:0000313" key="2">
    <source>
        <dbReference type="Proteomes" id="UP000663860"/>
    </source>
</evidence>
<reference evidence="1" key="1">
    <citation type="submission" date="2021-02" db="EMBL/GenBank/DDBJ databases">
        <authorList>
            <person name="Nowell W R."/>
        </authorList>
    </citation>
    <scope>NUCLEOTIDE SEQUENCE</scope>
</reference>
<proteinExistence type="predicted"/>
<evidence type="ECO:0000313" key="1">
    <source>
        <dbReference type="EMBL" id="CAF0739364.1"/>
    </source>
</evidence>
<dbReference type="Proteomes" id="UP000663860">
    <property type="component" value="Unassembled WGS sequence"/>
</dbReference>
<dbReference type="EMBL" id="CAJNOE010000018">
    <property type="protein sequence ID" value="CAF0739364.1"/>
    <property type="molecule type" value="Genomic_DNA"/>
</dbReference>
<comment type="caution">
    <text evidence="1">The sequence shown here is derived from an EMBL/GenBank/DDBJ whole genome shotgun (WGS) entry which is preliminary data.</text>
</comment>
<protein>
    <submittedName>
        <fullName evidence="1">Uncharacterized protein</fullName>
    </submittedName>
</protein>
<accession>A0A813NIS9</accession>
<sequence>MATQNLKTDHWAKMRMNMIKSAINTEQRGRVVTWEKHHQGAAQHELEAAIRGARKAAIRGARSVPQYRTGRVHNFQDVLRLELNSYLPGTAYFLKRGDPNFKIPQGYPNKMIRYRHPSMTSSRYTLMTLPTDPQSDQTRSRVPVLQCRGKI</sequence>
<gene>
    <name evidence="1" type="ORF">IZO911_LOCUS3432</name>
</gene>